<dbReference type="AlphaFoldDB" id="A0A2A2J5M1"/>
<protein>
    <submittedName>
        <fullName evidence="1">Uncharacterized protein</fullName>
    </submittedName>
</protein>
<comment type="caution">
    <text evidence="1">The sequence shown here is derived from an EMBL/GenBank/DDBJ whole genome shotgun (WGS) entry which is preliminary data.</text>
</comment>
<dbReference type="STRING" id="2018661.A0A2A2J5M1"/>
<evidence type="ECO:0000313" key="2">
    <source>
        <dbReference type="Proteomes" id="UP000218231"/>
    </source>
</evidence>
<keyword evidence="2" id="KW-1185">Reference proteome</keyword>
<dbReference type="OrthoDB" id="5805133at2759"/>
<evidence type="ECO:0000313" key="1">
    <source>
        <dbReference type="EMBL" id="PAV56873.1"/>
    </source>
</evidence>
<accession>A0A2A2J5M1</accession>
<name>A0A2A2J5M1_9BILA</name>
<proteinExistence type="predicted"/>
<organism evidence="1 2">
    <name type="scientific">Diploscapter pachys</name>
    <dbReference type="NCBI Taxonomy" id="2018661"/>
    <lineage>
        <taxon>Eukaryota</taxon>
        <taxon>Metazoa</taxon>
        <taxon>Ecdysozoa</taxon>
        <taxon>Nematoda</taxon>
        <taxon>Chromadorea</taxon>
        <taxon>Rhabditida</taxon>
        <taxon>Rhabditina</taxon>
        <taxon>Rhabditomorpha</taxon>
        <taxon>Rhabditoidea</taxon>
        <taxon>Rhabditidae</taxon>
        <taxon>Diploscapter</taxon>
    </lineage>
</organism>
<dbReference type="EMBL" id="LIAE01010673">
    <property type="protein sequence ID" value="PAV56873.1"/>
    <property type="molecule type" value="Genomic_DNA"/>
</dbReference>
<reference evidence="1 2" key="1">
    <citation type="journal article" date="2017" name="Curr. Biol.">
        <title>Genome architecture and evolution of a unichromosomal asexual nematode.</title>
        <authorList>
            <person name="Fradin H."/>
            <person name="Zegar C."/>
            <person name="Gutwein M."/>
            <person name="Lucas J."/>
            <person name="Kovtun M."/>
            <person name="Corcoran D."/>
            <person name="Baugh L.R."/>
            <person name="Kiontke K."/>
            <person name="Gunsalus K."/>
            <person name="Fitch D.H."/>
            <person name="Piano F."/>
        </authorList>
    </citation>
    <scope>NUCLEOTIDE SEQUENCE [LARGE SCALE GENOMIC DNA]</scope>
    <source>
        <strain evidence="1">PF1309</strain>
    </source>
</reference>
<gene>
    <name evidence="1" type="ORF">WR25_20677</name>
</gene>
<sequence>MWAAKCHGIWKPRLNLNPAYSRDGYAPPPLVRGVFYGYDALGTHTTFDRPRDHGVSFWRGTNTLLVDWPEGKVRSGTTFDVPFAGVNGIYNAVDIGFPNLQRALNEFTKDNPDRLNPGTGRL</sequence>
<dbReference type="Proteomes" id="UP000218231">
    <property type="component" value="Unassembled WGS sequence"/>
</dbReference>